<dbReference type="EMBL" id="LWDP01000024">
    <property type="protein sequence ID" value="ORD94332.1"/>
    <property type="molecule type" value="Genomic_DNA"/>
</dbReference>
<protein>
    <submittedName>
        <fullName evidence="1">Uncharacterized protein</fullName>
    </submittedName>
</protein>
<dbReference type="AlphaFoldDB" id="A0A1Y1S824"/>
<keyword evidence="2" id="KW-1185">Reference proteome</keyword>
<dbReference type="Proteomes" id="UP000192639">
    <property type="component" value="Unassembled WGS sequence"/>
</dbReference>
<proteinExistence type="predicted"/>
<reference evidence="1 2" key="1">
    <citation type="journal article" date="2017" name="Environ. Microbiol.">
        <title>Decay of the glycolytic pathway and adaptation to intranuclear parasitism within Enterocytozoonidae microsporidia.</title>
        <authorList>
            <person name="Wiredu Boakye D."/>
            <person name="Jaroenlak P."/>
            <person name="Prachumwat A."/>
            <person name="Williams T.A."/>
            <person name="Bateman K.S."/>
            <person name="Itsathitphaisarn O."/>
            <person name="Sritunyalucksana K."/>
            <person name="Paszkiewicz K.H."/>
            <person name="Moore K.A."/>
            <person name="Stentiford G.D."/>
            <person name="Williams B.A."/>
        </authorList>
    </citation>
    <scope>NUCLEOTIDE SEQUENCE [LARGE SCALE GENOMIC DNA]</scope>
    <source>
        <strain evidence="1 2">GB1</strain>
    </source>
</reference>
<evidence type="ECO:0000313" key="1">
    <source>
        <dbReference type="EMBL" id="ORD94332.1"/>
    </source>
</evidence>
<dbReference type="VEuPathDB" id="MicrosporidiaDB:ECANGB1_859"/>
<comment type="caution">
    <text evidence="1">The sequence shown here is derived from an EMBL/GenBank/DDBJ whole genome shotgun (WGS) entry which is preliminary data.</text>
</comment>
<gene>
    <name evidence="1" type="ORF">ECANGB1_859</name>
</gene>
<sequence>MTETENKVTETEGVSVSSRIIRWNDAFMNGFKDTLDNLVERVPLGIKERINKDSERMICVLGGLFVILDKLVK</sequence>
<organism evidence="1 2">
    <name type="scientific">Enterospora canceri</name>
    <dbReference type="NCBI Taxonomy" id="1081671"/>
    <lineage>
        <taxon>Eukaryota</taxon>
        <taxon>Fungi</taxon>
        <taxon>Fungi incertae sedis</taxon>
        <taxon>Microsporidia</taxon>
        <taxon>Enterocytozoonidae</taxon>
        <taxon>Enterospora</taxon>
    </lineage>
</organism>
<name>A0A1Y1S824_9MICR</name>
<accession>A0A1Y1S824</accession>
<evidence type="ECO:0000313" key="2">
    <source>
        <dbReference type="Proteomes" id="UP000192639"/>
    </source>
</evidence>